<keyword evidence="1" id="KW-0472">Membrane</keyword>
<name>A0A853BXB2_9ACTN</name>
<evidence type="ECO:0000256" key="1">
    <source>
        <dbReference type="SAM" id="Phobius"/>
    </source>
</evidence>
<feature type="transmembrane region" description="Helical" evidence="1">
    <location>
        <begin position="28"/>
        <end position="47"/>
    </location>
</feature>
<protein>
    <recommendedName>
        <fullName evidence="4">SAF domain-containing protein</fullName>
    </recommendedName>
</protein>
<proteinExistence type="predicted"/>
<comment type="caution">
    <text evidence="2">The sequence shown here is derived from an EMBL/GenBank/DDBJ whole genome shotgun (WGS) entry which is preliminary data.</text>
</comment>
<evidence type="ECO:0008006" key="4">
    <source>
        <dbReference type="Google" id="ProtNLM"/>
    </source>
</evidence>
<organism evidence="2 3">
    <name type="scientific">Nocardioides thalensis</name>
    <dbReference type="NCBI Taxonomy" id="1914755"/>
    <lineage>
        <taxon>Bacteria</taxon>
        <taxon>Bacillati</taxon>
        <taxon>Actinomycetota</taxon>
        <taxon>Actinomycetes</taxon>
        <taxon>Propionibacteriales</taxon>
        <taxon>Nocardioidaceae</taxon>
        <taxon>Nocardioides</taxon>
    </lineage>
</organism>
<gene>
    <name evidence="2" type="ORF">HNR19_001258</name>
</gene>
<keyword evidence="3" id="KW-1185">Reference proteome</keyword>
<evidence type="ECO:0000313" key="3">
    <source>
        <dbReference type="Proteomes" id="UP000530424"/>
    </source>
</evidence>
<keyword evidence="1" id="KW-1133">Transmembrane helix</keyword>
<reference evidence="2 3" key="1">
    <citation type="submission" date="2020-07" db="EMBL/GenBank/DDBJ databases">
        <title>Sequencing the genomes of 1000 actinobacteria strains.</title>
        <authorList>
            <person name="Klenk H.-P."/>
        </authorList>
    </citation>
    <scope>NUCLEOTIDE SEQUENCE [LARGE SCALE GENOMIC DNA]</scope>
    <source>
        <strain evidence="2 3">DSM 103833</strain>
    </source>
</reference>
<evidence type="ECO:0000313" key="2">
    <source>
        <dbReference type="EMBL" id="NYJ00560.1"/>
    </source>
</evidence>
<dbReference type="AlphaFoldDB" id="A0A853BXB2"/>
<sequence length="222" mass="23017">MSRNLGTGTPLVPPATRTARSGWRDPRLWIGVVLVTASIALGARVFAAADDSVAVWAFAGDQGAGSPVDTDALVTTRVRFADPADLDLYFAASEPVPEGMVLRHGVGAGELLTRSAVGPADEQGTLQVSLAVEPHHMPPAVTTGSVVDVYADDRVRRGRGSGQQAGLVLDSVTVVDAPALEETFAVSGTRQVVVAVDADRAAEFQSVVGAMDDPVLSVHLEP</sequence>
<dbReference type="Proteomes" id="UP000530424">
    <property type="component" value="Unassembled WGS sequence"/>
</dbReference>
<dbReference type="RefSeq" id="WP_179667130.1">
    <property type="nucleotide sequence ID" value="NZ_JACCFP010000001.1"/>
</dbReference>
<keyword evidence="1" id="KW-0812">Transmembrane</keyword>
<dbReference type="EMBL" id="JACCFP010000001">
    <property type="protein sequence ID" value="NYJ00560.1"/>
    <property type="molecule type" value="Genomic_DNA"/>
</dbReference>
<accession>A0A853BXB2</accession>